<reference evidence="1" key="1">
    <citation type="journal article" date="2021" name="bioRxiv">
        <title>Whole Genome Assembly and Annotation of Northern Wild Rice, Zizania palustris L., Supports a Whole Genome Duplication in the Zizania Genus.</title>
        <authorList>
            <person name="Haas M."/>
            <person name="Kono T."/>
            <person name="Macchietto M."/>
            <person name="Millas R."/>
            <person name="McGilp L."/>
            <person name="Shao M."/>
            <person name="Duquette J."/>
            <person name="Hirsch C.N."/>
            <person name="Kimball J."/>
        </authorList>
    </citation>
    <scope>NUCLEOTIDE SEQUENCE</scope>
    <source>
        <tissue evidence="1">Fresh leaf tissue</tissue>
    </source>
</reference>
<reference evidence="1" key="2">
    <citation type="submission" date="2021-02" db="EMBL/GenBank/DDBJ databases">
        <authorList>
            <person name="Kimball J.A."/>
            <person name="Haas M.W."/>
            <person name="Macchietto M."/>
            <person name="Kono T."/>
            <person name="Duquette J."/>
            <person name="Shao M."/>
        </authorList>
    </citation>
    <scope>NUCLEOTIDE SEQUENCE</scope>
    <source>
        <tissue evidence="1">Fresh leaf tissue</tissue>
    </source>
</reference>
<organism evidence="1 2">
    <name type="scientific">Zizania palustris</name>
    <name type="common">Northern wild rice</name>
    <dbReference type="NCBI Taxonomy" id="103762"/>
    <lineage>
        <taxon>Eukaryota</taxon>
        <taxon>Viridiplantae</taxon>
        <taxon>Streptophyta</taxon>
        <taxon>Embryophyta</taxon>
        <taxon>Tracheophyta</taxon>
        <taxon>Spermatophyta</taxon>
        <taxon>Magnoliopsida</taxon>
        <taxon>Liliopsida</taxon>
        <taxon>Poales</taxon>
        <taxon>Poaceae</taxon>
        <taxon>BOP clade</taxon>
        <taxon>Oryzoideae</taxon>
        <taxon>Oryzeae</taxon>
        <taxon>Zizaniinae</taxon>
        <taxon>Zizania</taxon>
    </lineage>
</organism>
<evidence type="ECO:0000313" key="1">
    <source>
        <dbReference type="EMBL" id="KAG8089089.1"/>
    </source>
</evidence>
<sequence>MVLASADLVDGGVNLVPAATFGVDLVSGGADQGAWRGEGTKHDVRSVDGVAWSLRRAAWSGGEGTSLDRVNSVVEADVGGILLWKGHEFVVKEKLKAVDVFGDVEDWHVLHHSGLRWCHERETPLLSPSLFQLPYCK</sequence>
<proteinExistence type="predicted"/>
<dbReference type="EMBL" id="JAAALK010000081">
    <property type="protein sequence ID" value="KAG8089089.1"/>
    <property type="molecule type" value="Genomic_DNA"/>
</dbReference>
<protein>
    <submittedName>
        <fullName evidence="1">Uncharacterized protein</fullName>
    </submittedName>
</protein>
<gene>
    <name evidence="1" type="ORF">GUJ93_ZPchr0011g28359</name>
</gene>
<dbReference type="Proteomes" id="UP000729402">
    <property type="component" value="Unassembled WGS sequence"/>
</dbReference>
<accession>A0A8J5WGV3</accession>
<keyword evidence="2" id="KW-1185">Reference proteome</keyword>
<comment type="caution">
    <text evidence="1">The sequence shown here is derived from an EMBL/GenBank/DDBJ whole genome shotgun (WGS) entry which is preliminary data.</text>
</comment>
<name>A0A8J5WGV3_ZIZPA</name>
<evidence type="ECO:0000313" key="2">
    <source>
        <dbReference type="Proteomes" id="UP000729402"/>
    </source>
</evidence>
<dbReference type="AlphaFoldDB" id="A0A8J5WGV3"/>